<organism evidence="2 4">
    <name type="scientific">Lactiplantibacillus pentosus</name>
    <name type="common">Lactobacillus pentosus</name>
    <dbReference type="NCBI Taxonomy" id="1589"/>
    <lineage>
        <taxon>Bacteria</taxon>
        <taxon>Bacillati</taxon>
        <taxon>Bacillota</taxon>
        <taxon>Bacilli</taxon>
        <taxon>Lactobacillales</taxon>
        <taxon>Lactobacillaceae</taxon>
        <taxon>Lactiplantibacillus</taxon>
    </lineage>
</organism>
<dbReference type="EMBL" id="RDCJ01000117">
    <property type="protein sequence ID" value="RMW42882.1"/>
    <property type="molecule type" value="Genomic_DNA"/>
</dbReference>
<dbReference type="AlphaFoldDB" id="A0ABD7IL15"/>
<evidence type="ECO:0000313" key="2">
    <source>
        <dbReference type="EMBL" id="RMW42882.1"/>
    </source>
</evidence>
<keyword evidence="3" id="KW-1185">Reference proteome</keyword>
<evidence type="ECO:0000313" key="4">
    <source>
        <dbReference type="Proteomes" id="UP000276249"/>
    </source>
</evidence>
<reference evidence="1 3" key="1">
    <citation type="submission" date="2018-03" db="EMBL/GenBank/DDBJ databases">
        <title>Draft Genome Sequences of six Lactobacillus pentosus Strains Isolated from Brines of Traditionally Fermented Spanish-Style Green Table Olives.</title>
        <authorList>
            <person name="Calero-Delgado B."/>
            <person name="Martin-Platero A.M."/>
            <person name="Perez-Pulido A.J."/>
            <person name="Benitez-Cabello A."/>
            <person name="Casimiro-Soriguer C.S."/>
            <person name="Martinez-Bueno M."/>
            <person name="Arroyo-Lopez F.N."/>
            <person name="Rodriguez-Gomez F."/>
            <person name="Bautista-Gallego J."/>
            <person name="Garrido-Fernandez A."/>
            <person name="Jimenez-Diaz R."/>
        </authorList>
    </citation>
    <scope>NUCLEOTIDE SEQUENCE [LARGE SCALE GENOMIC DNA]</scope>
    <source>
        <strain evidence="1 3">IG2</strain>
    </source>
</reference>
<comment type="caution">
    <text evidence="2">The sequence shown here is derived from an EMBL/GenBank/DDBJ whole genome shotgun (WGS) entry which is preliminary data.</text>
</comment>
<evidence type="ECO:0008006" key="5">
    <source>
        <dbReference type="Google" id="ProtNLM"/>
    </source>
</evidence>
<dbReference type="Proteomes" id="UP000276249">
    <property type="component" value="Unassembled WGS sequence"/>
</dbReference>
<accession>A0ABD7IL15</accession>
<dbReference type="Proteomes" id="UP000238378">
    <property type="component" value="Unassembled WGS sequence"/>
</dbReference>
<name>A0ABD7IL15_LACPE</name>
<reference evidence="2 4" key="2">
    <citation type="submission" date="2018-10" db="EMBL/GenBank/DDBJ databases">
        <title>Genome sequences of five Lactobacillus pentosus strains isolated from brines of traditionally fermented spanish-style green table olives and differences between them.</title>
        <authorList>
            <person name="Jimenez Diaz R."/>
        </authorList>
    </citation>
    <scope>NUCLEOTIDE SEQUENCE [LARGE SCALE GENOMIC DNA]</scope>
    <source>
        <strain evidence="2 4">IG10</strain>
    </source>
</reference>
<sequence>MSSSLTRDILEAIGAKQKIRNSVKSTFNGVPDFSCVFKNCNYWKNVLMKLMSYFVFRMTGQPDKKIICVIDVAGNCKQNLVNGH</sequence>
<protein>
    <recommendedName>
        <fullName evidence="5">Transposase</fullName>
    </recommendedName>
</protein>
<gene>
    <name evidence="1" type="ORF">C6Y08_15065</name>
    <name evidence="2" type="ORF">D6U18_16235</name>
</gene>
<proteinExistence type="predicted"/>
<dbReference type="EMBL" id="PVOB01000278">
    <property type="protein sequence ID" value="PRO91427.1"/>
    <property type="molecule type" value="Genomic_DNA"/>
</dbReference>
<evidence type="ECO:0000313" key="3">
    <source>
        <dbReference type="Proteomes" id="UP000238378"/>
    </source>
</evidence>
<evidence type="ECO:0000313" key="1">
    <source>
        <dbReference type="EMBL" id="PRO91427.1"/>
    </source>
</evidence>